<evidence type="ECO:0000256" key="2">
    <source>
        <dbReference type="ARBA" id="ARBA00022603"/>
    </source>
</evidence>
<dbReference type="InParanoid" id="A0A6P8NUI0"/>
<feature type="binding site" evidence="5">
    <location>
        <position position="25"/>
    </location>
    <ligand>
        <name>S-adenosyl-L-methionine</name>
        <dbReference type="ChEBI" id="CHEBI:59789"/>
    </ligand>
</feature>
<dbReference type="PANTHER" id="PTHR10867:SF32">
    <property type="entry name" value="NICOTINAMIDE N-METHYLTRANSFERASE"/>
    <property type="match status" value="1"/>
</dbReference>
<keyword evidence="6" id="KW-1185">Reference proteome</keyword>
<dbReference type="Pfam" id="PF01234">
    <property type="entry name" value="NNMT_PNMT_TEMT"/>
    <property type="match status" value="1"/>
</dbReference>
<evidence type="ECO:0000313" key="7">
    <source>
        <dbReference type="RefSeq" id="XP_033774594.1"/>
    </source>
</evidence>
<sequence length="279" mass="31481">MTSDFSDKETYQRDFLPKPYLEMYYAAEVGLLMKDGYIAIHAEKSLQYFHFQHSVSDFSVAGGVKGNLLIDIGSGPTIYQFLSACECFKEIIATDYTDRNRQELELWLKKEPEAFDWSSTVKFVCELEGDRQTWTEKEEKLRKTVTQVLKCDITKKNPLDSLVLPKADCLLTCLCLEGACKDQDTFCCALRNISSLLKAGGHLVIGGVLGTDMYMVGEKPFSSLVLDKEFLKKALTDAGYEVKQLEVDSRRDLSAFHLAHHTDAFFILAQKMCVKSSLG</sequence>
<accession>A0A6P8NUI0</accession>
<evidence type="ECO:0000256" key="1">
    <source>
        <dbReference type="ARBA" id="ARBA00007996"/>
    </source>
</evidence>
<proteinExistence type="inferred from homology"/>
<dbReference type="InterPro" id="IPR000940">
    <property type="entry name" value="NNMT_TEMT_trans"/>
</dbReference>
<dbReference type="InterPro" id="IPR053384">
    <property type="entry name" value="SAM-dep_methyltransferase"/>
</dbReference>
<gene>
    <name evidence="7" type="primary">LOC117347587</name>
</gene>
<dbReference type="Proteomes" id="UP000515159">
    <property type="component" value="Chromosome 13"/>
</dbReference>
<feature type="binding site" evidence="5">
    <location>
        <position position="79"/>
    </location>
    <ligand>
        <name>S-adenosyl-L-methionine</name>
        <dbReference type="ChEBI" id="CHEBI:59789"/>
    </ligand>
</feature>
<dbReference type="SUPFAM" id="SSF53335">
    <property type="entry name" value="S-adenosyl-L-methionine-dependent methyltransferases"/>
    <property type="match status" value="1"/>
</dbReference>
<evidence type="ECO:0000313" key="6">
    <source>
        <dbReference type="Proteomes" id="UP000515159"/>
    </source>
</evidence>
<dbReference type="GO" id="GO:0005829">
    <property type="term" value="C:cytosol"/>
    <property type="evidence" value="ECO:0007669"/>
    <property type="project" value="TreeGrafter"/>
</dbReference>
<evidence type="ECO:0000256" key="3">
    <source>
        <dbReference type="ARBA" id="ARBA00022679"/>
    </source>
</evidence>
<dbReference type="PIRSF" id="PIRSF000384">
    <property type="entry name" value="PNMTase"/>
    <property type="match status" value="1"/>
</dbReference>
<reference evidence="7" key="1">
    <citation type="submission" date="2025-08" db="UniProtKB">
        <authorList>
            <consortium name="RefSeq"/>
        </authorList>
    </citation>
    <scope>IDENTIFICATION</scope>
</reference>
<comment type="similarity">
    <text evidence="1">Belongs to the class I-like SAM-binding methyltransferase superfamily. NNMT/PNMT/TEMT family.</text>
</comment>
<evidence type="ECO:0000256" key="4">
    <source>
        <dbReference type="ARBA" id="ARBA00022691"/>
    </source>
</evidence>
<dbReference type="GO" id="GO:0008757">
    <property type="term" value="F:S-adenosylmethionine-dependent methyltransferase activity"/>
    <property type="evidence" value="ECO:0007669"/>
    <property type="project" value="UniProtKB-ARBA"/>
</dbReference>
<dbReference type="KEGG" id="gsh:117347587"/>
<dbReference type="FunCoup" id="A0A6P8NUI0">
    <property type="interactions" value="443"/>
</dbReference>
<dbReference type="FunFam" id="3.40.50.150:FF:000065">
    <property type="entry name" value="Phenylethanolamine N-methyltransferase"/>
    <property type="match status" value="1"/>
</dbReference>
<dbReference type="GeneID" id="117347587"/>
<dbReference type="AlphaFoldDB" id="A0A6P8NUI0"/>
<keyword evidence="3" id="KW-0808">Transferase</keyword>
<evidence type="ECO:0000256" key="5">
    <source>
        <dbReference type="PIRSR" id="PIRSR000384-1"/>
    </source>
</evidence>
<keyword evidence="4 5" id="KW-0949">S-adenosyl-L-methionine</keyword>
<dbReference type="InterPro" id="IPR029063">
    <property type="entry name" value="SAM-dependent_MTases_sf"/>
</dbReference>
<dbReference type="PROSITE" id="PS51681">
    <property type="entry name" value="SAM_MT_NNMT_PNMT_TEMT"/>
    <property type="match status" value="1"/>
</dbReference>
<dbReference type="GO" id="GO:0008170">
    <property type="term" value="F:N-methyltransferase activity"/>
    <property type="evidence" value="ECO:0007669"/>
    <property type="project" value="TreeGrafter"/>
</dbReference>
<dbReference type="OrthoDB" id="10050085at2759"/>
<dbReference type="Gene3D" id="3.40.50.150">
    <property type="entry name" value="Vaccinia Virus protein VP39"/>
    <property type="match status" value="1"/>
</dbReference>
<name>A0A6P8NUI0_GEOSA</name>
<dbReference type="RefSeq" id="XP_033774594.1">
    <property type="nucleotide sequence ID" value="XM_033918703.1"/>
</dbReference>
<protein>
    <submittedName>
        <fullName evidence="7">Nicotinamide N-methyltransferase-like</fullName>
    </submittedName>
</protein>
<organism evidence="6 7">
    <name type="scientific">Geotrypetes seraphini</name>
    <name type="common">Gaboon caecilian</name>
    <name type="synonym">Caecilia seraphini</name>
    <dbReference type="NCBI Taxonomy" id="260995"/>
    <lineage>
        <taxon>Eukaryota</taxon>
        <taxon>Metazoa</taxon>
        <taxon>Chordata</taxon>
        <taxon>Craniata</taxon>
        <taxon>Vertebrata</taxon>
        <taxon>Euteleostomi</taxon>
        <taxon>Amphibia</taxon>
        <taxon>Gymnophiona</taxon>
        <taxon>Geotrypetes</taxon>
    </lineage>
</organism>
<feature type="binding site" evidence="5">
    <location>
        <position position="95"/>
    </location>
    <ligand>
        <name>S-adenosyl-L-methionine</name>
        <dbReference type="ChEBI" id="CHEBI:59789"/>
    </ligand>
</feature>
<keyword evidence="2" id="KW-0489">Methyltransferase</keyword>
<dbReference type="NCBIfam" id="NF041360">
    <property type="entry name" value="GntF_guanitoxin"/>
    <property type="match status" value="1"/>
</dbReference>
<dbReference type="PANTHER" id="PTHR10867">
    <property type="entry name" value="NNMT/PNMT/TEMT FAMILY MEMBER"/>
    <property type="match status" value="1"/>
</dbReference>
<dbReference type="GO" id="GO:0032259">
    <property type="term" value="P:methylation"/>
    <property type="evidence" value="ECO:0007669"/>
    <property type="project" value="UniProtKB-KW"/>
</dbReference>
<feature type="binding site" evidence="5">
    <location>
        <begin position="73"/>
        <end position="74"/>
    </location>
    <ligand>
        <name>S-adenosyl-L-methionine</name>
        <dbReference type="ChEBI" id="CHEBI:59789"/>
    </ligand>
</feature>
<feature type="binding site" evidence="5">
    <location>
        <position position="20"/>
    </location>
    <ligand>
        <name>S-adenosyl-L-methionine</name>
        <dbReference type="ChEBI" id="CHEBI:59789"/>
    </ligand>
</feature>
<feature type="binding site" evidence="5">
    <location>
        <position position="100"/>
    </location>
    <ligand>
        <name>S-adenosyl-L-methionine</name>
        <dbReference type="ChEBI" id="CHEBI:59789"/>
    </ligand>
</feature>